<organism evidence="2 3">
    <name type="scientific">Amanita muscaria (strain Koide BX008)</name>
    <dbReference type="NCBI Taxonomy" id="946122"/>
    <lineage>
        <taxon>Eukaryota</taxon>
        <taxon>Fungi</taxon>
        <taxon>Dikarya</taxon>
        <taxon>Basidiomycota</taxon>
        <taxon>Agaricomycotina</taxon>
        <taxon>Agaricomycetes</taxon>
        <taxon>Agaricomycetidae</taxon>
        <taxon>Agaricales</taxon>
        <taxon>Pluteineae</taxon>
        <taxon>Amanitaceae</taxon>
        <taxon>Amanita</taxon>
    </lineage>
</organism>
<evidence type="ECO:0000313" key="3">
    <source>
        <dbReference type="Proteomes" id="UP000054549"/>
    </source>
</evidence>
<dbReference type="AlphaFoldDB" id="A0A0C2XN00"/>
<dbReference type="PROSITE" id="PS50181">
    <property type="entry name" value="FBOX"/>
    <property type="match status" value="1"/>
</dbReference>
<evidence type="ECO:0000313" key="2">
    <source>
        <dbReference type="EMBL" id="KIL70493.1"/>
    </source>
</evidence>
<feature type="domain" description="F-box" evidence="1">
    <location>
        <begin position="91"/>
        <end position="137"/>
    </location>
</feature>
<name>A0A0C2XN00_AMAMK</name>
<dbReference type="Proteomes" id="UP000054549">
    <property type="component" value="Unassembled WGS sequence"/>
</dbReference>
<dbReference type="SUPFAM" id="SSF81383">
    <property type="entry name" value="F-box domain"/>
    <property type="match status" value="1"/>
</dbReference>
<dbReference type="OrthoDB" id="3256413at2759"/>
<evidence type="ECO:0000259" key="1">
    <source>
        <dbReference type="PROSITE" id="PS50181"/>
    </source>
</evidence>
<accession>A0A0C2XN00</accession>
<dbReference type="Pfam" id="PF00646">
    <property type="entry name" value="F-box"/>
    <property type="match status" value="1"/>
</dbReference>
<protein>
    <recommendedName>
        <fullName evidence="1">F-box domain-containing protein</fullName>
    </recommendedName>
</protein>
<proteinExistence type="predicted"/>
<dbReference type="SMART" id="SM00256">
    <property type="entry name" value="FBOX"/>
    <property type="match status" value="1"/>
</dbReference>
<dbReference type="Gene3D" id="1.20.1280.50">
    <property type="match status" value="1"/>
</dbReference>
<dbReference type="HOGENOM" id="CLU_1524747_0_0_1"/>
<reference evidence="2 3" key="1">
    <citation type="submission" date="2014-04" db="EMBL/GenBank/DDBJ databases">
        <title>Evolutionary Origins and Diversification of the Mycorrhizal Mutualists.</title>
        <authorList>
            <consortium name="DOE Joint Genome Institute"/>
            <consortium name="Mycorrhizal Genomics Consortium"/>
            <person name="Kohler A."/>
            <person name="Kuo A."/>
            <person name="Nagy L.G."/>
            <person name="Floudas D."/>
            <person name="Copeland A."/>
            <person name="Barry K.W."/>
            <person name="Cichocki N."/>
            <person name="Veneault-Fourrey C."/>
            <person name="LaButti K."/>
            <person name="Lindquist E.A."/>
            <person name="Lipzen A."/>
            <person name="Lundell T."/>
            <person name="Morin E."/>
            <person name="Murat C."/>
            <person name="Riley R."/>
            <person name="Ohm R."/>
            <person name="Sun H."/>
            <person name="Tunlid A."/>
            <person name="Henrissat B."/>
            <person name="Grigoriev I.V."/>
            <person name="Hibbett D.S."/>
            <person name="Martin F."/>
        </authorList>
    </citation>
    <scope>NUCLEOTIDE SEQUENCE [LARGE SCALE GENOMIC DNA]</scope>
    <source>
        <strain evidence="2 3">Koide BX008</strain>
    </source>
</reference>
<keyword evidence="3" id="KW-1185">Reference proteome</keyword>
<dbReference type="EMBL" id="KN818224">
    <property type="protein sequence ID" value="KIL70493.1"/>
    <property type="molecule type" value="Genomic_DNA"/>
</dbReference>
<gene>
    <name evidence="2" type="ORF">M378DRAFT_156644</name>
</gene>
<dbReference type="InterPro" id="IPR001810">
    <property type="entry name" value="F-box_dom"/>
</dbReference>
<dbReference type="InParanoid" id="A0A0C2XN00"/>
<dbReference type="InterPro" id="IPR036047">
    <property type="entry name" value="F-box-like_dom_sf"/>
</dbReference>
<sequence length="176" mass="19320">MDSKTTTLATPGPLDAMFRNATIDKAERNEFNSARGMFNCAVNNTFNLTKQGENLVLDCVSLENNVLEESGSPALQAPLTPPDDDYISVPATISPTLPRELVERTLLLLDTKSVLKCRLVNREFNAIIQSSTLLQYYLACTAAGVVDNPQSPLSYAERLDCLSRTTPRPQPHPIPL</sequence>